<sequence length="302" mass="33581">GTYIAVDCEMVQVGDAREFSLARISIVNFFGHVVLDTYVKQTRQVTEYLTAISGIRPSDLKGPNAQSFDEVQQVVRELFKGRIIIGHSIQHDLDVLKLAHPATHIRDTQLMTGKHPKLKTLVKQKLGIDIQVGEHSSVIDARAAMVLFRLHKAETEQIKLKEAEEWGGVGFENPAALEPPGIPAAPGESGNESRRRASSNTEVEAHVKSQPASSQPTARQLSKSALRALKKERIKAAGEVRDEKLTRSLQIKVKNKPDGSAARKMVKPSLNKKERPSRPRELSGEDEERPARRTSEKWWATL</sequence>
<evidence type="ECO:0000256" key="3">
    <source>
        <dbReference type="ARBA" id="ARBA00016937"/>
    </source>
</evidence>
<evidence type="ECO:0000256" key="5">
    <source>
        <dbReference type="ARBA" id="ARBA00022722"/>
    </source>
</evidence>
<feature type="domain" description="Exonuclease" evidence="11">
    <location>
        <begin position="2"/>
        <end position="157"/>
    </location>
</feature>
<keyword evidence="6" id="KW-0378">Hydrolase</keyword>
<dbReference type="Proteomes" id="UP000054248">
    <property type="component" value="Unassembled WGS sequence"/>
</dbReference>
<evidence type="ECO:0000256" key="7">
    <source>
        <dbReference type="ARBA" id="ARBA00022839"/>
    </source>
</evidence>
<feature type="non-terminal residue" evidence="12">
    <location>
        <position position="1"/>
    </location>
</feature>
<dbReference type="EMBL" id="KN823146">
    <property type="protein sequence ID" value="KIO21197.1"/>
    <property type="molecule type" value="Genomic_DNA"/>
</dbReference>
<evidence type="ECO:0000256" key="8">
    <source>
        <dbReference type="ARBA" id="ARBA00023242"/>
    </source>
</evidence>
<dbReference type="HOGENOM" id="CLU_022453_6_0_1"/>
<keyword evidence="5" id="KW-0540">Nuclease</keyword>
<dbReference type="GO" id="GO:0008408">
    <property type="term" value="F:3'-5' exonuclease activity"/>
    <property type="evidence" value="ECO:0007669"/>
    <property type="project" value="InterPro"/>
</dbReference>
<dbReference type="AlphaFoldDB" id="A0A0C3LID6"/>
<evidence type="ECO:0000256" key="6">
    <source>
        <dbReference type="ARBA" id="ARBA00022801"/>
    </source>
</evidence>
<dbReference type="GO" id="GO:0005634">
    <property type="term" value="C:nucleus"/>
    <property type="evidence" value="ECO:0007669"/>
    <property type="project" value="UniProtKB-SubCell"/>
</dbReference>
<dbReference type="CDD" id="cd06144">
    <property type="entry name" value="REX4_like"/>
    <property type="match status" value="1"/>
</dbReference>
<dbReference type="STRING" id="1051891.A0A0C3LID6"/>
<protein>
    <recommendedName>
        <fullName evidence="3">RNA exonuclease 4</fullName>
    </recommendedName>
</protein>
<reference evidence="13" key="2">
    <citation type="submission" date="2015-01" db="EMBL/GenBank/DDBJ databases">
        <title>Evolutionary Origins and Diversification of the Mycorrhizal Mutualists.</title>
        <authorList>
            <consortium name="DOE Joint Genome Institute"/>
            <consortium name="Mycorrhizal Genomics Consortium"/>
            <person name="Kohler A."/>
            <person name="Kuo A."/>
            <person name="Nagy L.G."/>
            <person name="Floudas D."/>
            <person name="Copeland A."/>
            <person name="Barry K.W."/>
            <person name="Cichocki N."/>
            <person name="Veneault-Fourrey C."/>
            <person name="LaButti K."/>
            <person name="Lindquist E.A."/>
            <person name="Lipzen A."/>
            <person name="Lundell T."/>
            <person name="Morin E."/>
            <person name="Murat C."/>
            <person name="Riley R."/>
            <person name="Ohm R."/>
            <person name="Sun H."/>
            <person name="Tunlid A."/>
            <person name="Henrissat B."/>
            <person name="Grigoriev I.V."/>
            <person name="Hibbett D.S."/>
            <person name="Martin F."/>
        </authorList>
    </citation>
    <scope>NUCLEOTIDE SEQUENCE [LARGE SCALE GENOMIC DNA]</scope>
    <source>
        <strain evidence="13">MUT 4182</strain>
    </source>
</reference>
<feature type="compositionally biased region" description="Basic and acidic residues" evidence="10">
    <location>
        <begin position="271"/>
        <end position="296"/>
    </location>
</feature>
<gene>
    <name evidence="12" type="ORF">M407DRAFT_80657</name>
</gene>
<evidence type="ECO:0000256" key="10">
    <source>
        <dbReference type="SAM" id="MobiDB-lite"/>
    </source>
</evidence>
<dbReference type="PANTHER" id="PTHR12801:SF45">
    <property type="entry name" value="RNA EXONUCLEASE 4"/>
    <property type="match status" value="1"/>
</dbReference>
<dbReference type="PANTHER" id="PTHR12801">
    <property type="entry name" value="RNA EXONUCLEASE REXO1 / RECO3 FAMILY MEMBER-RELATED"/>
    <property type="match status" value="1"/>
</dbReference>
<dbReference type="InterPro" id="IPR012337">
    <property type="entry name" value="RNaseH-like_sf"/>
</dbReference>
<feature type="region of interest" description="Disordered" evidence="10">
    <location>
        <begin position="171"/>
        <end position="224"/>
    </location>
</feature>
<dbReference type="SUPFAM" id="SSF53098">
    <property type="entry name" value="Ribonuclease H-like"/>
    <property type="match status" value="1"/>
</dbReference>
<name>A0A0C3LID6_9AGAM</name>
<comment type="function">
    <text evidence="9">Exoribonuclease involved in ribosome biosynthesis. Involved in the processing of ITS1, the internal transcribed spacer localized between the 18S and 5.8S rRNAs.</text>
</comment>
<dbReference type="GO" id="GO:0006364">
    <property type="term" value="P:rRNA processing"/>
    <property type="evidence" value="ECO:0007669"/>
    <property type="project" value="UniProtKB-KW"/>
</dbReference>
<keyword evidence="7" id="KW-0269">Exonuclease</keyword>
<evidence type="ECO:0000256" key="9">
    <source>
        <dbReference type="ARBA" id="ARBA00025599"/>
    </source>
</evidence>
<organism evidence="12 13">
    <name type="scientific">Tulasnella calospora MUT 4182</name>
    <dbReference type="NCBI Taxonomy" id="1051891"/>
    <lineage>
        <taxon>Eukaryota</taxon>
        <taxon>Fungi</taxon>
        <taxon>Dikarya</taxon>
        <taxon>Basidiomycota</taxon>
        <taxon>Agaricomycotina</taxon>
        <taxon>Agaricomycetes</taxon>
        <taxon>Cantharellales</taxon>
        <taxon>Tulasnellaceae</taxon>
        <taxon>Tulasnella</taxon>
    </lineage>
</organism>
<evidence type="ECO:0000256" key="1">
    <source>
        <dbReference type="ARBA" id="ARBA00004123"/>
    </source>
</evidence>
<dbReference type="InterPro" id="IPR013520">
    <property type="entry name" value="Ribonucl_H"/>
</dbReference>
<keyword evidence="13" id="KW-1185">Reference proteome</keyword>
<evidence type="ECO:0000256" key="2">
    <source>
        <dbReference type="ARBA" id="ARBA00010489"/>
    </source>
</evidence>
<dbReference type="GO" id="GO:0003676">
    <property type="term" value="F:nucleic acid binding"/>
    <property type="evidence" value="ECO:0007669"/>
    <property type="project" value="InterPro"/>
</dbReference>
<comment type="similarity">
    <text evidence="2">Belongs to the REXO4 family.</text>
</comment>
<dbReference type="InterPro" id="IPR037431">
    <property type="entry name" value="REX4_DEDDh_dom"/>
</dbReference>
<accession>A0A0C3LID6</accession>
<dbReference type="Pfam" id="PF00929">
    <property type="entry name" value="RNase_T"/>
    <property type="match status" value="1"/>
</dbReference>
<dbReference type="Gene3D" id="3.30.420.10">
    <property type="entry name" value="Ribonuclease H-like superfamily/Ribonuclease H"/>
    <property type="match status" value="1"/>
</dbReference>
<dbReference type="SMART" id="SM00479">
    <property type="entry name" value="EXOIII"/>
    <property type="match status" value="1"/>
</dbReference>
<evidence type="ECO:0000259" key="11">
    <source>
        <dbReference type="SMART" id="SM00479"/>
    </source>
</evidence>
<comment type="subcellular location">
    <subcellularLocation>
        <location evidence="1">Nucleus</location>
    </subcellularLocation>
</comment>
<evidence type="ECO:0000256" key="4">
    <source>
        <dbReference type="ARBA" id="ARBA00022552"/>
    </source>
</evidence>
<dbReference type="InterPro" id="IPR036397">
    <property type="entry name" value="RNaseH_sf"/>
</dbReference>
<evidence type="ECO:0000313" key="13">
    <source>
        <dbReference type="Proteomes" id="UP000054248"/>
    </source>
</evidence>
<reference evidence="12 13" key="1">
    <citation type="submission" date="2014-04" db="EMBL/GenBank/DDBJ databases">
        <authorList>
            <consortium name="DOE Joint Genome Institute"/>
            <person name="Kuo A."/>
            <person name="Girlanda M."/>
            <person name="Perotto S."/>
            <person name="Kohler A."/>
            <person name="Nagy L.G."/>
            <person name="Floudas D."/>
            <person name="Copeland A."/>
            <person name="Barry K.W."/>
            <person name="Cichocki N."/>
            <person name="Veneault-Fourrey C."/>
            <person name="LaButti K."/>
            <person name="Lindquist E.A."/>
            <person name="Lipzen A."/>
            <person name="Lundell T."/>
            <person name="Morin E."/>
            <person name="Murat C."/>
            <person name="Sun H."/>
            <person name="Tunlid A."/>
            <person name="Henrissat B."/>
            <person name="Grigoriev I.V."/>
            <person name="Hibbett D.S."/>
            <person name="Martin F."/>
            <person name="Nordberg H.P."/>
            <person name="Cantor M.N."/>
            <person name="Hua S.X."/>
        </authorList>
    </citation>
    <scope>NUCLEOTIDE SEQUENCE [LARGE SCALE GENOMIC DNA]</scope>
    <source>
        <strain evidence="12 13">MUT 4182</strain>
    </source>
</reference>
<dbReference type="OrthoDB" id="8191639at2759"/>
<keyword evidence="8" id="KW-0539">Nucleus</keyword>
<feature type="compositionally biased region" description="Polar residues" evidence="10">
    <location>
        <begin position="210"/>
        <end position="223"/>
    </location>
</feature>
<proteinExistence type="inferred from homology"/>
<keyword evidence="4" id="KW-0698">rRNA processing</keyword>
<evidence type="ECO:0000313" key="12">
    <source>
        <dbReference type="EMBL" id="KIO21197.1"/>
    </source>
</evidence>
<feature type="region of interest" description="Disordered" evidence="10">
    <location>
        <begin position="239"/>
        <end position="302"/>
    </location>
</feature>
<dbReference type="InterPro" id="IPR047021">
    <property type="entry name" value="REXO1/3/4-like"/>
</dbReference>